<gene>
    <name evidence="3" type="ORF">H8K33_06680</name>
</gene>
<dbReference type="InterPro" id="IPR001638">
    <property type="entry name" value="Solute-binding_3/MltF_N"/>
</dbReference>
<evidence type="ECO:0000256" key="1">
    <source>
        <dbReference type="ARBA" id="ARBA00022729"/>
    </source>
</evidence>
<keyword evidence="4" id="KW-1185">Reference proteome</keyword>
<organism evidence="3 4">
    <name type="scientific">Undibacterium amnicola</name>
    <dbReference type="NCBI Taxonomy" id="1834038"/>
    <lineage>
        <taxon>Bacteria</taxon>
        <taxon>Pseudomonadati</taxon>
        <taxon>Pseudomonadota</taxon>
        <taxon>Betaproteobacteria</taxon>
        <taxon>Burkholderiales</taxon>
        <taxon>Oxalobacteraceae</taxon>
        <taxon>Undibacterium</taxon>
    </lineage>
</organism>
<dbReference type="RefSeq" id="WP_186890205.1">
    <property type="nucleotide sequence ID" value="NZ_JACOFU010000002.1"/>
</dbReference>
<accession>A0ABR6XNZ0</accession>
<dbReference type="Pfam" id="PF00497">
    <property type="entry name" value="SBP_bac_3"/>
    <property type="match status" value="1"/>
</dbReference>
<dbReference type="Proteomes" id="UP000643610">
    <property type="component" value="Unassembled WGS sequence"/>
</dbReference>
<comment type="caution">
    <text evidence="3">The sequence shown here is derived from an EMBL/GenBank/DDBJ whole genome shotgun (WGS) entry which is preliminary data.</text>
</comment>
<name>A0ABR6XNZ0_9BURK</name>
<dbReference type="PANTHER" id="PTHR35936:SF6">
    <property type="entry name" value="AMINO ACID ABC TRANSPORTER SUBSTRATE-BINDING PAAT FAMILY PROTEIN"/>
    <property type="match status" value="1"/>
</dbReference>
<evidence type="ECO:0000313" key="4">
    <source>
        <dbReference type="Proteomes" id="UP000643610"/>
    </source>
</evidence>
<dbReference type="EMBL" id="JACOFU010000002">
    <property type="protein sequence ID" value="MBC3831185.1"/>
    <property type="molecule type" value="Genomic_DNA"/>
</dbReference>
<evidence type="ECO:0000313" key="3">
    <source>
        <dbReference type="EMBL" id="MBC3831185.1"/>
    </source>
</evidence>
<keyword evidence="1" id="KW-0732">Signal</keyword>
<protein>
    <submittedName>
        <fullName evidence="3">Transporter substrate-binding domain-containing protein</fullName>
    </submittedName>
</protein>
<feature type="domain" description="Solute-binding protein family 3/N-terminal" evidence="2">
    <location>
        <begin position="40"/>
        <end position="260"/>
    </location>
</feature>
<dbReference type="SUPFAM" id="SSF53850">
    <property type="entry name" value="Periplasmic binding protein-like II"/>
    <property type="match status" value="1"/>
</dbReference>
<proteinExistence type="predicted"/>
<sequence length="264" mass="30085">MHHCSYLRYLSKIILIISSLFICLTRVDLAAAEERTHSITLVGEDEWYPYAAYKNGKLQGWAVDIIDAAFSAVNVKVTFKSAPYARCLMLAETGQELACFDSLKDSRLSKLLLFHDEPIFKAEIGIYALQNSANSNLQVSDLRGKQVGVTHGYTYTDEVDTNQSINREVAPTDLSNLRKLLRQRSEYSLIYTRVVDYLMNRYPDEFSGKIKQVGSIGQNSLYVSFSRQRAESAKYAELLDRGLRKIKKNGTYSKLEQKWNKPEP</sequence>
<evidence type="ECO:0000259" key="2">
    <source>
        <dbReference type="Pfam" id="PF00497"/>
    </source>
</evidence>
<dbReference type="Gene3D" id="3.40.190.10">
    <property type="entry name" value="Periplasmic binding protein-like II"/>
    <property type="match status" value="2"/>
</dbReference>
<reference evidence="3 4" key="1">
    <citation type="submission" date="2020-08" db="EMBL/GenBank/DDBJ databases">
        <title>Novel species isolated from subtropical streams in China.</title>
        <authorList>
            <person name="Lu H."/>
        </authorList>
    </citation>
    <scope>NUCLEOTIDE SEQUENCE [LARGE SCALE GENOMIC DNA]</scope>
    <source>
        <strain evidence="3 4">KCTC 52442</strain>
    </source>
</reference>
<dbReference type="PANTHER" id="PTHR35936">
    <property type="entry name" value="MEMBRANE-BOUND LYTIC MUREIN TRANSGLYCOSYLASE F"/>
    <property type="match status" value="1"/>
</dbReference>